<dbReference type="GO" id="GO:0005634">
    <property type="term" value="C:nucleus"/>
    <property type="evidence" value="ECO:0007669"/>
    <property type="project" value="UniProtKB-SubCell"/>
</dbReference>
<accession>U4TSY0</accession>
<dbReference type="GO" id="GO:0000981">
    <property type="term" value="F:DNA-binding transcription factor activity, RNA polymerase II-specific"/>
    <property type="evidence" value="ECO:0007669"/>
    <property type="project" value="InterPro"/>
</dbReference>
<reference evidence="10 11" key="1">
    <citation type="journal article" date="2013" name="Genome Biol.">
        <title>Draft genome of the mountain pine beetle, Dendroctonus ponderosae Hopkins, a major forest pest.</title>
        <authorList>
            <person name="Keeling C.I."/>
            <person name="Yuen M.M."/>
            <person name="Liao N.Y."/>
            <person name="Docking T.R."/>
            <person name="Chan S.K."/>
            <person name="Taylor G.A."/>
            <person name="Palmquist D.L."/>
            <person name="Jackman S.D."/>
            <person name="Nguyen A."/>
            <person name="Li M."/>
            <person name="Henderson H."/>
            <person name="Janes J.K."/>
            <person name="Zhao Y."/>
            <person name="Pandoh P."/>
            <person name="Moore R."/>
            <person name="Sperling F.A."/>
            <person name="Huber D.P."/>
            <person name="Birol I."/>
            <person name="Jones S.J."/>
            <person name="Bohlmann J."/>
        </authorList>
    </citation>
    <scope>NUCLEOTIDE SEQUENCE</scope>
</reference>
<evidence type="ECO:0000256" key="6">
    <source>
        <dbReference type="PROSITE-ProRule" id="PRU00108"/>
    </source>
</evidence>
<dbReference type="InterPro" id="IPR017970">
    <property type="entry name" value="Homeobox_CS"/>
</dbReference>
<organism evidence="10 11">
    <name type="scientific">Dendroctonus ponderosae</name>
    <name type="common">Mountain pine beetle</name>
    <dbReference type="NCBI Taxonomy" id="77166"/>
    <lineage>
        <taxon>Eukaryota</taxon>
        <taxon>Metazoa</taxon>
        <taxon>Ecdysozoa</taxon>
        <taxon>Arthropoda</taxon>
        <taxon>Hexapoda</taxon>
        <taxon>Insecta</taxon>
        <taxon>Pterygota</taxon>
        <taxon>Neoptera</taxon>
        <taxon>Endopterygota</taxon>
        <taxon>Coleoptera</taxon>
        <taxon>Polyphaga</taxon>
        <taxon>Cucujiformia</taxon>
        <taxon>Curculionidae</taxon>
        <taxon>Scolytinae</taxon>
        <taxon>Dendroctonus</taxon>
    </lineage>
</organism>
<name>U4TSY0_DENPD</name>
<dbReference type="InterPro" id="IPR020479">
    <property type="entry name" value="HD_metazoa"/>
</dbReference>
<evidence type="ECO:0000313" key="11">
    <source>
        <dbReference type="Proteomes" id="UP000030742"/>
    </source>
</evidence>
<evidence type="ECO:0000256" key="2">
    <source>
        <dbReference type="ARBA" id="ARBA00022473"/>
    </source>
</evidence>
<dbReference type="STRING" id="77166.U4TSY0"/>
<feature type="domain" description="Homeobox" evidence="9">
    <location>
        <begin position="17"/>
        <end position="77"/>
    </location>
</feature>
<evidence type="ECO:0000256" key="5">
    <source>
        <dbReference type="ARBA" id="ARBA00023242"/>
    </source>
</evidence>
<dbReference type="PRINTS" id="PR00024">
    <property type="entry name" value="HOMEOBOX"/>
</dbReference>
<sequence>QQVTSSKTELRKSGRQRSKRKPRVLFSQGQVYELEQRFKMQKYVSAPEREQMAQSLNLTPTQVKIWFQNRRYKNKRQTLEKAEVEKAAVEPINPAGTVNMPYYVPPMPQGNYVFPTNSPPSYNAADFFSATDYATYA</sequence>
<dbReference type="SUPFAM" id="SSF46689">
    <property type="entry name" value="Homeodomain-like"/>
    <property type="match status" value="1"/>
</dbReference>
<dbReference type="InterPro" id="IPR000047">
    <property type="entry name" value="HTH_motif"/>
</dbReference>
<evidence type="ECO:0000313" key="10">
    <source>
        <dbReference type="EMBL" id="ERL83837.1"/>
    </source>
</evidence>
<dbReference type="PROSITE" id="PS00027">
    <property type="entry name" value="HOMEOBOX_1"/>
    <property type="match status" value="1"/>
</dbReference>
<keyword evidence="4 6" id="KW-0371">Homeobox</keyword>
<keyword evidence="3 6" id="KW-0238">DNA-binding</keyword>
<comment type="subcellular location">
    <subcellularLocation>
        <location evidence="1 6 7">Nucleus</location>
    </subcellularLocation>
</comment>
<feature type="non-terminal residue" evidence="10">
    <location>
        <position position="1"/>
    </location>
</feature>
<protein>
    <recommendedName>
        <fullName evidence="9">Homeobox domain-containing protein</fullName>
    </recommendedName>
</protein>
<evidence type="ECO:0000256" key="7">
    <source>
        <dbReference type="RuleBase" id="RU000682"/>
    </source>
</evidence>
<evidence type="ECO:0000259" key="9">
    <source>
        <dbReference type="PROSITE" id="PS50071"/>
    </source>
</evidence>
<dbReference type="Gene3D" id="1.10.10.60">
    <property type="entry name" value="Homeodomain-like"/>
    <property type="match status" value="1"/>
</dbReference>
<dbReference type="GO" id="GO:0030154">
    <property type="term" value="P:cell differentiation"/>
    <property type="evidence" value="ECO:0007669"/>
    <property type="project" value="TreeGrafter"/>
</dbReference>
<dbReference type="CDD" id="cd00086">
    <property type="entry name" value="homeodomain"/>
    <property type="match status" value="1"/>
</dbReference>
<feature type="DNA-binding region" description="Homeobox" evidence="6">
    <location>
        <begin position="19"/>
        <end position="78"/>
    </location>
</feature>
<feature type="region of interest" description="Disordered" evidence="8">
    <location>
        <begin position="1"/>
        <end position="24"/>
    </location>
</feature>
<dbReference type="InterPro" id="IPR009057">
    <property type="entry name" value="Homeodomain-like_sf"/>
</dbReference>
<dbReference type="Pfam" id="PF00046">
    <property type="entry name" value="Homeodomain"/>
    <property type="match status" value="1"/>
</dbReference>
<dbReference type="EMBL" id="KB630743">
    <property type="protein sequence ID" value="ERL83837.1"/>
    <property type="molecule type" value="Genomic_DNA"/>
</dbReference>
<dbReference type="GO" id="GO:0000978">
    <property type="term" value="F:RNA polymerase II cis-regulatory region sequence-specific DNA binding"/>
    <property type="evidence" value="ECO:0007669"/>
    <property type="project" value="TreeGrafter"/>
</dbReference>
<dbReference type="PROSITE" id="PS50071">
    <property type="entry name" value="HOMEOBOX_2"/>
    <property type="match status" value="1"/>
</dbReference>
<dbReference type="AlphaFoldDB" id="U4TSY0"/>
<dbReference type="PANTHER" id="PTHR24340:SF41">
    <property type="entry name" value="MUSCLE-SPECIFIC HOMEOBOX PROTEIN TINMAN-RELATED"/>
    <property type="match status" value="1"/>
</dbReference>
<dbReference type="OrthoDB" id="3137333at2759"/>
<dbReference type="SMART" id="SM00389">
    <property type="entry name" value="HOX"/>
    <property type="match status" value="1"/>
</dbReference>
<keyword evidence="5 6" id="KW-0539">Nucleus</keyword>
<dbReference type="PANTHER" id="PTHR24340">
    <property type="entry name" value="HOMEOBOX PROTEIN NKX"/>
    <property type="match status" value="1"/>
</dbReference>
<evidence type="ECO:0000256" key="3">
    <source>
        <dbReference type="ARBA" id="ARBA00023125"/>
    </source>
</evidence>
<evidence type="ECO:0000256" key="8">
    <source>
        <dbReference type="SAM" id="MobiDB-lite"/>
    </source>
</evidence>
<evidence type="ECO:0000256" key="4">
    <source>
        <dbReference type="ARBA" id="ARBA00023155"/>
    </source>
</evidence>
<keyword evidence="2" id="KW-0217">Developmental protein</keyword>
<proteinExistence type="predicted"/>
<dbReference type="InterPro" id="IPR001356">
    <property type="entry name" value="HD"/>
</dbReference>
<gene>
    <name evidence="10" type="ORF">D910_01094</name>
</gene>
<dbReference type="Proteomes" id="UP000030742">
    <property type="component" value="Unassembled WGS sequence"/>
</dbReference>
<dbReference type="InterPro" id="IPR050394">
    <property type="entry name" value="Homeobox_NK-like"/>
</dbReference>
<dbReference type="PRINTS" id="PR00031">
    <property type="entry name" value="HTHREPRESSR"/>
</dbReference>
<evidence type="ECO:0000256" key="1">
    <source>
        <dbReference type="ARBA" id="ARBA00004123"/>
    </source>
</evidence>
<feature type="compositionally biased region" description="Basic residues" evidence="8">
    <location>
        <begin position="13"/>
        <end position="23"/>
    </location>
</feature>